<feature type="region of interest" description="Disordered" evidence="4">
    <location>
        <begin position="173"/>
        <end position="200"/>
    </location>
</feature>
<dbReference type="EMBL" id="ML993862">
    <property type="protein sequence ID" value="KAF2205096.1"/>
    <property type="molecule type" value="Genomic_DNA"/>
</dbReference>
<dbReference type="InterPro" id="IPR023167">
    <property type="entry name" value="Yap1_redox_dom_sf"/>
</dbReference>
<dbReference type="Pfam" id="PF08601">
    <property type="entry name" value="PAP1"/>
    <property type="match status" value="1"/>
</dbReference>
<dbReference type="GO" id="GO:0090575">
    <property type="term" value="C:RNA polymerase II transcription regulator complex"/>
    <property type="evidence" value="ECO:0007669"/>
    <property type="project" value="TreeGrafter"/>
</dbReference>
<evidence type="ECO:0000259" key="5">
    <source>
        <dbReference type="PROSITE" id="PS50217"/>
    </source>
</evidence>
<dbReference type="PROSITE" id="PS50217">
    <property type="entry name" value="BZIP"/>
    <property type="match status" value="1"/>
</dbReference>
<dbReference type="SUPFAM" id="SSF57959">
    <property type="entry name" value="Leucine zipper domain"/>
    <property type="match status" value="1"/>
</dbReference>
<dbReference type="Proteomes" id="UP000799536">
    <property type="component" value="Unassembled WGS sequence"/>
</dbReference>
<evidence type="ECO:0000256" key="3">
    <source>
        <dbReference type="ARBA" id="ARBA00023242"/>
    </source>
</evidence>
<dbReference type="InterPro" id="IPR050936">
    <property type="entry name" value="AP-1-like"/>
</dbReference>
<dbReference type="AlphaFoldDB" id="A0A9P4JT54"/>
<dbReference type="PROSITE" id="PS00036">
    <property type="entry name" value="BZIP_BASIC"/>
    <property type="match status" value="1"/>
</dbReference>
<protein>
    <recommendedName>
        <fullName evidence="5">BZIP domain-containing protein</fullName>
    </recommendedName>
</protein>
<dbReference type="Pfam" id="PF00170">
    <property type="entry name" value="bZIP_1"/>
    <property type="match status" value="1"/>
</dbReference>
<feature type="compositionally biased region" description="Basic and acidic residues" evidence="4">
    <location>
        <begin position="86"/>
        <end position="102"/>
    </location>
</feature>
<dbReference type="GO" id="GO:0001228">
    <property type="term" value="F:DNA-binding transcription activator activity, RNA polymerase II-specific"/>
    <property type="evidence" value="ECO:0007669"/>
    <property type="project" value="TreeGrafter"/>
</dbReference>
<dbReference type="PANTHER" id="PTHR40621:SF8">
    <property type="entry name" value="AP-1-LIKE TRANSCRIPTION FACTOR YAP3"/>
    <property type="match status" value="1"/>
</dbReference>
<dbReference type="GO" id="GO:0033554">
    <property type="term" value="P:cellular response to stress"/>
    <property type="evidence" value="ECO:0007669"/>
    <property type="project" value="UniProtKB-ARBA"/>
</dbReference>
<dbReference type="SMART" id="SM00338">
    <property type="entry name" value="BRLZ"/>
    <property type="match status" value="1"/>
</dbReference>
<accession>A0A9P4JT54</accession>
<dbReference type="GO" id="GO:0005737">
    <property type="term" value="C:cytoplasm"/>
    <property type="evidence" value="ECO:0007669"/>
    <property type="project" value="UniProtKB-SubCell"/>
</dbReference>
<evidence type="ECO:0000313" key="6">
    <source>
        <dbReference type="EMBL" id="KAF2205096.1"/>
    </source>
</evidence>
<feature type="region of interest" description="Disordered" evidence="4">
    <location>
        <begin position="62"/>
        <end position="130"/>
    </location>
</feature>
<name>A0A9P4JT54_9PLEO</name>
<feature type="domain" description="BZIP" evidence="5">
    <location>
        <begin position="105"/>
        <end position="168"/>
    </location>
</feature>
<keyword evidence="3" id="KW-0539">Nucleus</keyword>
<dbReference type="Gene3D" id="1.10.238.100">
    <property type="entry name" value="YAP1 redox domain. Chain B"/>
    <property type="match status" value="1"/>
</dbReference>
<evidence type="ECO:0000256" key="4">
    <source>
        <dbReference type="SAM" id="MobiDB-lite"/>
    </source>
</evidence>
<evidence type="ECO:0000256" key="2">
    <source>
        <dbReference type="ARBA" id="ARBA00004496"/>
    </source>
</evidence>
<dbReference type="PANTHER" id="PTHR40621">
    <property type="entry name" value="TRANSCRIPTION FACTOR KAPC-RELATED"/>
    <property type="match status" value="1"/>
</dbReference>
<comment type="subcellular location">
    <subcellularLocation>
        <location evidence="2">Cytoplasm</location>
    </subcellularLocation>
    <subcellularLocation>
        <location evidence="1">Nucleus</location>
    </subcellularLocation>
</comment>
<dbReference type="InterPro" id="IPR046347">
    <property type="entry name" value="bZIP_sf"/>
</dbReference>
<feature type="compositionally biased region" description="Basic and acidic residues" evidence="4">
    <location>
        <begin position="121"/>
        <end position="130"/>
    </location>
</feature>
<dbReference type="Gene3D" id="1.20.5.170">
    <property type="match status" value="1"/>
</dbReference>
<reference evidence="6" key="1">
    <citation type="journal article" date="2020" name="Stud. Mycol.">
        <title>101 Dothideomycetes genomes: a test case for predicting lifestyles and emergence of pathogens.</title>
        <authorList>
            <person name="Haridas S."/>
            <person name="Albert R."/>
            <person name="Binder M."/>
            <person name="Bloem J."/>
            <person name="Labutti K."/>
            <person name="Salamov A."/>
            <person name="Andreopoulos B."/>
            <person name="Baker S."/>
            <person name="Barry K."/>
            <person name="Bills G."/>
            <person name="Bluhm B."/>
            <person name="Cannon C."/>
            <person name="Castanera R."/>
            <person name="Culley D."/>
            <person name="Daum C."/>
            <person name="Ezra D."/>
            <person name="Gonzalez J."/>
            <person name="Henrissat B."/>
            <person name="Kuo A."/>
            <person name="Liang C."/>
            <person name="Lipzen A."/>
            <person name="Lutzoni F."/>
            <person name="Magnuson J."/>
            <person name="Mondo S."/>
            <person name="Nolan M."/>
            <person name="Ohm R."/>
            <person name="Pangilinan J."/>
            <person name="Park H.-J."/>
            <person name="Ramirez L."/>
            <person name="Alfaro M."/>
            <person name="Sun H."/>
            <person name="Tritt A."/>
            <person name="Yoshinaga Y."/>
            <person name="Zwiers L.-H."/>
            <person name="Turgeon B."/>
            <person name="Goodwin S."/>
            <person name="Spatafora J."/>
            <person name="Crous P."/>
            <person name="Grigoriev I."/>
        </authorList>
    </citation>
    <scope>NUCLEOTIDE SEQUENCE</scope>
    <source>
        <strain evidence="6">ATCC 74209</strain>
    </source>
</reference>
<comment type="caution">
    <text evidence="6">The sequence shown here is derived from an EMBL/GenBank/DDBJ whole genome shotgun (WGS) entry which is preliminary data.</text>
</comment>
<gene>
    <name evidence="6" type="ORF">GQ43DRAFT_437325</name>
</gene>
<dbReference type="OrthoDB" id="4940293at2759"/>
<dbReference type="SUPFAM" id="SSF111430">
    <property type="entry name" value="YAP1 redox domain"/>
    <property type="match status" value="1"/>
</dbReference>
<keyword evidence="7" id="KW-1185">Reference proteome</keyword>
<dbReference type="CDD" id="cd14688">
    <property type="entry name" value="bZIP_YAP"/>
    <property type="match status" value="1"/>
</dbReference>
<proteinExistence type="predicted"/>
<dbReference type="InterPro" id="IPR004827">
    <property type="entry name" value="bZIP"/>
</dbReference>
<feature type="compositionally biased region" description="Polar residues" evidence="4">
    <location>
        <begin position="173"/>
        <end position="189"/>
    </location>
</feature>
<organism evidence="6 7">
    <name type="scientific">Delitschia confertaspora ATCC 74209</name>
    <dbReference type="NCBI Taxonomy" id="1513339"/>
    <lineage>
        <taxon>Eukaryota</taxon>
        <taxon>Fungi</taxon>
        <taxon>Dikarya</taxon>
        <taxon>Ascomycota</taxon>
        <taxon>Pezizomycotina</taxon>
        <taxon>Dothideomycetes</taxon>
        <taxon>Pleosporomycetidae</taxon>
        <taxon>Pleosporales</taxon>
        <taxon>Delitschiaceae</taxon>
        <taxon>Delitschia</taxon>
    </lineage>
</organism>
<dbReference type="GO" id="GO:0000976">
    <property type="term" value="F:transcription cis-regulatory region binding"/>
    <property type="evidence" value="ECO:0007669"/>
    <property type="project" value="InterPro"/>
</dbReference>
<evidence type="ECO:0000313" key="7">
    <source>
        <dbReference type="Proteomes" id="UP000799536"/>
    </source>
</evidence>
<sequence>MDYSYFGAPPQTYHFIGMPPAGQFPHTSLDPEIPSNEPLDASFLQPSFDSYSFHHIPATNGSPDALIPPSPGIPMGSVDSGLGLDMEDRGSRNRSSSEEKESQLTPAQSRRKAQNRAAQRAFRERKERHVKDLETKLSALESSAKNLQSDNERLKLALQRAKTENEILRATSAQYSPASSRPVSASFHSPGSHLRPDEESDEEADYNVQSLTHGTVINSADKTHKRSSGGKAIPANQTWDLLQSHPLIKNGAVDITDVFERLKGKAKCSGHGPVFEESVIMEAVEESRRSGGDVLI</sequence>
<dbReference type="InterPro" id="IPR013910">
    <property type="entry name" value="TF_PAP1"/>
</dbReference>
<evidence type="ECO:0000256" key="1">
    <source>
        <dbReference type="ARBA" id="ARBA00004123"/>
    </source>
</evidence>